<dbReference type="Proteomes" id="UP001222325">
    <property type="component" value="Unassembled WGS sequence"/>
</dbReference>
<keyword evidence="3" id="KW-1185">Reference proteome</keyword>
<reference evidence="2" key="1">
    <citation type="submission" date="2023-03" db="EMBL/GenBank/DDBJ databases">
        <title>Massive genome expansion in bonnet fungi (Mycena s.s.) driven by repeated elements and novel gene families across ecological guilds.</title>
        <authorList>
            <consortium name="Lawrence Berkeley National Laboratory"/>
            <person name="Harder C.B."/>
            <person name="Miyauchi S."/>
            <person name="Viragh M."/>
            <person name="Kuo A."/>
            <person name="Thoen E."/>
            <person name="Andreopoulos B."/>
            <person name="Lu D."/>
            <person name="Skrede I."/>
            <person name="Drula E."/>
            <person name="Henrissat B."/>
            <person name="Morin E."/>
            <person name="Kohler A."/>
            <person name="Barry K."/>
            <person name="LaButti K."/>
            <person name="Morin E."/>
            <person name="Salamov A."/>
            <person name="Lipzen A."/>
            <person name="Mereny Z."/>
            <person name="Hegedus B."/>
            <person name="Baldrian P."/>
            <person name="Stursova M."/>
            <person name="Weitz H."/>
            <person name="Taylor A."/>
            <person name="Grigoriev I.V."/>
            <person name="Nagy L.G."/>
            <person name="Martin F."/>
            <person name="Kauserud H."/>
        </authorList>
    </citation>
    <scope>NUCLEOTIDE SEQUENCE</scope>
    <source>
        <strain evidence="2">CBHHK173m</strain>
    </source>
</reference>
<evidence type="ECO:0000256" key="1">
    <source>
        <dbReference type="SAM" id="MobiDB-lite"/>
    </source>
</evidence>
<proteinExistence type="predicted"/>
<dbReference type="AlphaFoldDB" id="A0AAD6XPN2"/>
<comment type="caution">
    <text evidence="2">The sequence shown here is derived from an EMBL/GenBank/DDBJ whole genome shotgun (WGS) entry which is preliminary data.</text>
</comment>
<feature type="region of interest" description="Disordered" evidence="1">
    <location>
        <begin position="65"/>
        <end position="155"/>
    </location>
</feature>
<sequence length="727" mass="80607">MSPETPNVYQTSLLRKSLAAVSRLGHPNSAHAPAHAPAADVPMTRRPSIKAHRIFNLHLSRSKISTSPRLGSKVGGSISKSTNLGSLVDVDGSTSLDEDDSVYNEDDSNLSRPPFEREDDPSYLGPDESLESDYNAINPASPQTPPGLKRPPRYPIIIPTRRNEVPRPGIVPPKHWAPGGGCNVRIEPEPAMHFLPRPGTIPPSYWAPGGRAARIETPERDVFHKPELHQDDTDGTMSNSISGASGIDSGEERNQDIPDSSLNEKDLIHAQLEYIYNMDDADFDEALLPGIRQSVWATCPTPPPSPNRLRSRLSRKESHALLNYLLLECGYDLGSLRSLEARFPVPIRYPEDAQLEEGCARDLIDFDLPISNQDAPELSTEDTERWDLLQTQHDSPSPPIRGSKALEAPNCEYVDQVQSCVLDLGTSRSVERTSDPQVYETHTYEPVVVKGEGVTALQPSVIDHSTVSYAMALLAHSNFLVVPDSQITSRSSYPLRRTLSLPMEWSISKFTVFDEAPPSPPPAPKPKTKKLYLQTAAISSVESLAAPLQSGRAYLRSILPKKIKTKTRPDTACVGPMADIPLTRTSTGNTMKKPTLMSRLCNRGTDNDEPKATLKPKPAGKWFGKLSKMSRATADRMRVLVKCAPNARELTWKDFLKIMKELGFRWEEMEGTAFKFYPADPTDPAITLHRPHDKVYHVRRLNIIRKQLVETYGWVPEDFLAALGAEK</sequence>
<feature type="compositionally biased region" description="Basic and acidic residues" evidence="1">
    <location>
        <begin position="250"/>
        <end position="260"/>
    </location>
</feature>
<protein>
    <submittedName>
        <fullName evidence="2">Uncharacterized protein</fullName>
    </submittedName>
</protein>
<gene>
    <name evidence="2" type="ORF">B0H15DRAFT_858966</name>
</gene>
<accession>A0AAD6XPN2</accession>
<organism evidence="2 3">
    <name type="scientific">Mycena belliarum</name>
    <dbReference type="NCBI Taxonomy" id="1033014"/>
    <lineage>
        <taxon>Eukaryota</taxon>
        <taxon>Fungi</taxon>
        <taxon>Dikarya</taxon>
        <taxon>Basidiomycota</taxon>
        <taxon>Agaricomycotina</taxon>
        <taxon>Agaricomycetes</taxon>
        <taxon>Agaricomycetidae</taxon>
        <taxon>Agaricales</taxon>
        <taxon>Marasmiineae</taxon>
        <taxon>Mycenaceae</taxon>
        <taxon>Mycena</taxon>
    </lineage>
</organism>
<dbReference type="EMBL" id="JARJCN010000062">
    <property type="protein sequence ID" value="KAJ7079060.1"/>
    <property type="molecule type" value="Genomic_DNA"/>
</dbReference>
<feature type="compositionally biased region" description="Basic and acidic residues" evidence="1">
    <location>
        <begin position="223"/>
        <end position="232"/>
    </location>
</feature>
<evidence type="ECO:0000313" key="2">
    <source>
        <dbReference type="EMBL" id="KAJ7079060.1"/>
    </source>
</evidence>
<feature type="region of interest" description="Disordered" evidence="1">
    <location>
        <begin position="223"/>
        <end position="260"/>
    </location>
</feature>
<name>A0AAD6XPN2_9AGAR</name>
<evidence type="ECO:0000313" key="3">
    <source>
        <dbReference type="Proteomes" id="UP001222325"/>
    </source>
</evidence>
<feature type="compositionally biased region" description="Acidic residues" evidence="1">
    <location>
        <begin position="96"/>
        <end position="108"/>
    </location>
</feature>